<name>A0ACC2NU16_9HYME</name>
<keyword evidence="2" id="KW-1185">Reference proteome</keyword>
<gene>
    <name evidence="1" type="ORF">QAD02_010511</name>
</gene>
<accession>A0ACC2NU16</accession>
<organism evidence="1 2">
    <name type="scientific">Eretmocerus hayati</name>
    <dbReference type="NCBI Taxonomy" id="131215"/>
    <lineage>
        <taxon>Eukaryota</taxon>
        <taxon>Metazoa</taxon>
        <taxon>Ecdysozoa</taxon>
        <taxon>Arthropoda</taxon>
        <taxon>Hexapoda</taxon>
        <taxon>Insecta</taxon>
        <taxon>Pterygota</taxon>
        <taxon>Neoptera</taxon>
        <taxon>Endopterygota</taxon>
        <taxon>Hymenoptera</taxon>
        <taxon>Apocrita</taxon>
        <taxon>Proctotrupomorpha</taxon>
        <taxon>Chalcidoidea</taxon>
        <taxon>Aphelinidae</taxon>
        <taxon>Aphelininae</taxon>
        <taxon>Eretmocerus</taxon>
    </lineage>
</organism>
<comment type="caution">
    <text evidence="1">The sequence shown here is derived from an EMBL/GenBank/DDBJ whole genome shotgun (WGS) entry which is preliminary data.</text>
</comment>
<proteinExistence type="predicted"/>
<dbReference type="Proteomes" id="UP001239111">
    <property type="component" value="Chromosome 2"/>
</dbReference>
<evidence type="ECO:0000313" key="1">
    <source>
        <dbReference type="EMBL" id="KAJ8674725.1"/>
    </source>
</evidence>
<sequence>MVIHFRERALTTHSLVNLLDDGVEVDAKDEYGDTMLLRAIKAKQFDLVIILLARGASPSLGSKAETRGQPLREAVRMNCSEVDRVLLQHGASLDDVDDFSKCIVQSLEISDTQMVETLLEHGPNPDTPLNSRDRCVLNHGISCHKDGLVNLCLDPNANVNIPDYLVHTAIFLAIQNDDIILVQKLIARGANLQVWDDAGFYLLTWAIIHNNEEIIMLTSGIDITK</sequence>
<protein>
    <submittedName>
        <fullName evidence="1">Uncharacterized protein</fullName>
    </submittedName>
</protein>
<dbReference type="EMBL" id="CM056742">
    <property type="protein sequence ID" value="KAJ8674725.1"/>
    <property type="molecule type" value="Genomic_DNA"/>
</dbReference>
<reference evidence="1" key="1">
    <citation type="submission" date="2023-04" db="EMBL/GenBank/DDBJ databases">
        <title>A chromosome-level genome assembly of the parasitoid wasp Eretmocerus hayati.</title>
        <authorList>
            <person name="Zhong Y."/>
            <person name="Liu S."/>
            <person name="Liu Y."/>
        </authorList>
    </citation>
    <scope>NUCLEOTIDE SEQUENCE</scope>
    <source>
        <strain evidence="1">ZJU_SS_LIU_2023</strain>
    </source>
</reference>
<evidence type="ECO:0000313" key="2">
    <source>
        <dbReference type="Proteomes" id="UP001239111"/>
    </source>
</evidence>